<dbReference type="PROSITE" id="PS50801">
    <property type="entry name" value="STAS"/>
    <property type="match status" value="1"/>
</dbReference>
<dbReference type="EMBL" id="JADEXN010000060">
    <property type="protein sequence ID" value="MBE9040150.1"/>
    <property type="molecule type" value="Genomic_DNA"/>
</dbReference>
<protein>
    <recommendedName>
        <fullName evidence="2">Anti-sigma factor antagonist</fullName>
    </recommendedName>
</protein>
<dbReference type="AlphaFoldDB" id="A0A928Z734"/>
<dbReference type="InterPro" id="IPR003658">
    <property type="entry name" value="Anti-sigma_ant"/>
</dbReference>
<proteinExistence type="inferred from homology"/>
<feature type="domain" description="STAS" evidence="3">
    <location>
        <begin position="1"/>
        <end position="109"/>
    </location>
</feature>
<gene>
    <name evidence="4" type="ORF">IQ235_05005</name>
</gene>
<evidence type="ECO:0000256" key="2">
    <source>
        <dbReference type="RuleBase" id="RU003749"/>
    </source>
</evidence>
<name>A0A928Z734_9CYAN</name>
<dbReference type="Pfam" id="PF01740">
    <property type="entry name" value="STAS"/>
    <property type="match status" value="1"/>
</dbReference>
<dbReference type="GO" id="GO:0043856">
    <property type="term" value="F:anti-sigma factor antagonist activity"/>
    <property type="evidence" value="ECO:0007669"/>
    <property type="project" value="InterPro"/>
</dbReference>
<dbReference type="PANTHER" id="PTHR33495:SF14">
    <property type="entry name" value="ANTI-SIGMA FACTOR ANTAGONIST"/>
    <property type="match status" value="1"/>
</dbReference>
<dbReference type="PANTHER" id="PTHR33495">
    <property type="entry name" value="ANTI-SIGMA FACTOR ANTAGONIST TM_1081-RELATED-RELATED"/>
    <property type="match status" value="1"/>
</dbReference>
<dbReference type="CDD" id="cd07043">
    <property type="entry name" value="STAS_anti-anti-sigma_factors"/>
    <property type="match status" value="1"/>
</dbReference>
<comment type="similarity">
    <text evidence="1 2">Belongs to the anti-sigma-factor antagonist family.</text>
</comment>
<dbReference type="InterPro" id="IPR002645">
    <property type="entry name" value="STAS_dom"/>
</dbReference>
<accession>A0A928Z734</accession>
<evidence type="ECO:0000259" key="3">
    <source>
        <dbReference type="PROSITE" id="PS50801"/>
    </source>
</evidence>
<dbReference type="SUPFAM" id="SSF52091">
    <property type="entry name" value="SpoIIaa-like"/>
    <property type="match status" value="1"/>
</dbReference>
<dbReference type="InterPro" id="IPR036513">
    <property type="entry name" value="STAS_dom_sf"/>
</dbReference>
<comment type="caution">
    <text evidence="4">The sequence shown here is derived from an EMBL/GenBank/DDBJ whole genome shotgun (WGS) entry which is preliminary data.</text>
</comment>
<dbReference type="NCBIfam" id="TIGR00377">
    <property type="entry name" value="ant_ant_sig"/>
    <property type="match status" value="1"/>
</dbReference>
<dbReference type="RefSeq" id="WP_264320409.1">
    <property type="nucleotide sequence ID" value="NZ_JADEXN010000060.1"/>
</dbReference>
<reference evidence="4" key="1">
    <citation type="submission" date="2020-10" db="EMBL/GenBank/DDBJ databases">
        <authorList>
            <person name="Castelo-Branco R."/>
            <person name="Eusebio N."/>
            <person name="Adriana R."/>
            <person name="Vieira A."/>
            <person name="Brugerolle De Fraissinette N."/>
            <person name="Rezende De Castro R."/>
            <person name="Schneider M.P."/>
            <person name="Vasconcelos V."/>
            <person name="Leao P.N."/>
        </authorList>
    </citation>
    <scope>NUCLEOTIDE SEQUENCE</scope>
    <source>
        <strain evidence="4">LEGE 11467</strain>
    </source>
</reference>
<evidence type="ECO:0000313" key="5">
    <source>
        <dbReference type="Proteomes" id="UP000621799"/>
    </source>
</evidence>
<evidence type="ECO:0000256" key="1">
    <source>
        <dbReference type="ARBA" id="ARBA00009013"/>
    </source>
</evidence>
<sequence length="113" mass="12633">MNIQIENLDEITLIDLIGDLDANTAPQVQERVLPIAQTSGKILLNMAEVPYLSSAGLRMLLHLYRQVGENKGKVVLVALVEEIRETMEVTGFLQFFDTYETLDKGVEALVNDK</sequence>
<keyword evidence="5" id="KW-1185">Reference proteome</keyword>
<dbReference type="Proteomes" id="UP000621799">
    <property type="component" value="Unassembled WGS sequence"/>
</dbReference>
<dbReference type="Gene3D" id="3.30.750.24">
    <property type="entry name" value="STAS domain"/>
    <property type="match status" value="1"/>
</dbReference>
<organism evidence="4 5">
    <name type="scientific">Zarconia navalis LEGE 11467</name>
    <dbReference type="NCBI Taxonomy" id="1828826"/>
    <lineage>
        <taxon>Bacteria</taxon>
        <taxon>Bacillati</taxon>
        <taxon>Cyanobacteriota</taxon>
        <taxon>Cyanophyceae</taxon>
        <taxon>Oscillatoriophycideae</taxon>
        <taxon>Oscillatoriales</taxon>
        <taxon>Oscillatoriales incertae sedis</taxon>
        <taxon>Zarconia</taxon>
        <taxon>Zarconia navalis</taxon>
    </lineage>
</organism>
<evidence type="ECO:0000313" key="4">
    <source>
        <dbReference type="EMBL" id="MBE9040150.1"/>
    </source>
</evidence>